<keyword evidence="6" id="KW-1185">Reference proteome</keyword>
<dbReference type="Proteomes" id="UP001183202">
    <property type="component" value="Unassembled WGS sequence"/>
</dbReference>
<sequence>MSAHEPLIDALLPALGSVRRTLRRVAGSAVRDDALTAAEREVVLLVGRRPARPVSDVAQDLGLAPNTVSTIVSRLVARGLLVRDTDPADRRVGRLSLTPSAQESADAARARRREVLAAALDALDPAQVEQLRAGVTALGALAEQLERAGRPDEVGVGAR</sequence>
<organism evidence="5 6">
    <name type="scientific">Pseudonocardia charpentierae</name>
    <dbReference type="NCBI Taxonomy" id="3075545"/>
    <lineage>
        <taxon>Bacteria</taxon>
        <taxon>Bacillati</taxon>
        <taxon>Actinomycetota</taxon>
        <taxon>Actinomycetes</taxon>
        <taxon>Pseudonocardiales</taxon>
        <taxon>Pseudonocardiaceae</taxon>
        <taxon>Pseudonocardia</taxon>
    </lineage>
</organism>
<dbReference type="Gene3D" id="1.10.10.10">
    <property type="entry name" value="Winged helix-like DNA-binding domain superfamily/Winged helix DNA-binding domain"/>
    <property type="match status" value="1"/>
</dbReference>
<dbReference type="Pfam" id="PF12802">
    <property type="entry name" value="MarR_2"/>
    <property type="match status" value="1"/>
</dbReference>
<reference evidence="6" key="1">
    <citation type="submission" date="2023-07" db="EMBL/GenBank/DDBJ databases">
        <title>30 novel species of actinomycetes from the DSMZ collection.</title>
        <authorList>
            <person name="Nouioui I."/>
        </authorList>
    </citation>
    <scope>NUCLEOTIDE SEQUENCE [LARGE SCALE GENOMIC DNA]</scope>
    <source>
        <strain evidence="6">DSM 45834</strain>
    </source>
</reference>
<dbReference type="PANTHER" id="PTHR33164:SF57">
    <property type="entry name" value="MARR-FAMILY TRANSCRIPTIONAL REGULATOR"/>
    <property type="match status" value="1"/>
</dbReference>
<dbReference type="SMART" id="SM00347">
    <property type="entry name" value="HTH_MARR"/>
    <property type="match status" value="1"/>
</dbReference>
<dbReference type="EMBL" id="JAVREJ010000006">
    <property type="protein sequence ID" value="MDT0350217.1"/>
    <property type="molecule type" value="Genomic_DNA"/>
</dbReference>
<evidence type="ECO:0000259" key="4">
    <source>
        <dbReference type="PROSITE" id="PS50995"/>
    </source>
</evidence>
<evidence type="ECO:0000313" key="6">
    <source>
        <dbReference type="Proteomes" id="UP001183202"/>
    </source>
</evidence>
<protein>
    <submittedName>
        <fullName evidence="5">MarR family transcriptional regulator</fullName>
    </submittedName>
</protein>
<dbReference type="InterPro" id="IPR039422">
    <property type="entry name" value="MarR/SlyA-like"/>
</dbReference>
<evidence type="ECO:0000313" key="5">
    <source>
        <dbReference type="EMBL" id="MDT0350217.1"/>
    </source>
</evidence>
<keyword evidence="3" id="KW-0804">Transcription</keyword>
<comment type="caution">
    <text evidence="5">The sequence shown here is derived from an EMBL/GenBank/DDBJ whole genome shotgun (WGS) entry which is preliminary data.</text>
</comment>
<gene>
    <name evidence="5" type="ORF">RM445_11850</name>
</gene>
<dbReference type="InterPro" id="IPR036388">
    <property type="entry name" value="WH-like_DNA-bd_sf"/>
</dbReference>
<dbReference type="InterPro" id="IPR023187">
    <property type="entry name" value="Tscrpt_reg_MarR-type_CS"/>
</dbReference>
<dbReference type="PANTHER" id="PTHR33164">
    <property type="entry name" value="TRANSCRIPTIONAL REGULATOR, MARR FAMILY"/>
    <property type="match status" value="1"/>
</dbReference>
<dbReference type="RefSeq" id="WP_311556235.1">
    <property type="nucleotide sequence ID" value="NZ_JAVREJ010000006.1"/>
</dbReference>
<dbReference type="PROSITE" id="PS50995">
    <property type="entry name" value="HTH_MARR_2"/>
    <property type="match status" value="1"/>
</dbReference>
<evidence type="ECO:0000256" key="1">
    <source>
        <dbReference type="ARBA" id="ARBA00023015"/>
    </source>
</evidence>
<keyword evidence="2" id="KW-0238">DNA-binding</keyword>
<accession>A0ABU2N9K9</accession>
<dbReference type="InterPro" id="IPR036390">
    <property type="entry name" value="WH_DNA-bd_sf"/>
</dbReference>
<proteinExistence type="predicted"/>
<dbReference type="InterPro" id="IPR000835">
    <property type="entry name" value="HTH_MarR-typ"/>
</dbReference>
<dbReference type="SUPFAM" id="SSF46785">
    <property type="entry name" value="Winged helix' DNA-binding domain"/>
    <property type="match status" value="1"/>
</dbReference>
<evidence type="ECO:0000256" key="2">
    <source>
        <dbReference type="ARBA" id="ARBA00023125"/>
    </source>
</evidence>
<feature type="domain" description="HTH marR-type" evidence="4">
    <location>
        <begin position="8"/>
        <end position="140"/>
    </location>
</feature>
<keyword evidence="1" id="KW-0805">Transcription regulation</keyword>
<name>A0ABU2N9K9_9PSEU</name>
<dbReference type="PROSITE" id="PS01117">
    <property type="entry name" value="HTH_MARR_1"/>
    <property type="match status" value="1"/>
</dbReference>
<evidence type="ECO:0000256" key="3">
    <source>
        <dbReference type="ARBA" id="ARBA00023163"/>
    </source>
</evidence>